<accession>A0AAW4QY08</accession>
<organism evidence="1 2">
    <name type="scientific">Bacillus cereus</name>
    <dbReference type="NCBI Taxonomy" id="1396"/>
    <lineage>
        <taxon>Bacteria</taxon>
        <taxon>Bacillati</taxon>
        <taxon>Bacillota</taxon>
        <taxon>Bacilli</taxon>
        <taxon>Bacillales</taxon>
        <taxon>Bacillaceae</taxon>
        <taxon>Bacillus</taxon>
        <taxon>Bacillus cereus group</taxon>
    </lineage>
</organism>
<sequence>MCIKYNQVEKNIARDKLIVNAIHELTYKRSKNTLVTNLQMKDLLEHFLSLVALFLEKQGNKVCLDDYKEKIIKKWEILFEAKNEVKAPHQLKVLYLAGPQPTNDLEVLLENGVKSYNIWAIEGGSKEFKRAVEDLKNKKYYIRLHKGSLKSFFESYPEQFDIVYFDACTPLFSNGQNPLEVLQELFINRRLTNLSALITNFSEPDSSLYGEWGKILASWYAARFDDCPFSTFESEFADINYRINEIEKYTEFITNRIPEYYSDFIPRFIASFASEIMPFLKITTFKSISLKLFKENQIQNLLNENSKIEGSTSEEILSQIPHYMLAAGEYPLLNWVRLSTELLSNKNPLKNYLNGQKNVFNSIITCTQLKSFEESYTGFNTLINEVCSEKLIDVLNNVDFFDRNLPLTVNIPMKNLITELIIGQYSFPYIANLNSQLSLKYKANGKKTWMYSDVFLFDQCRYLYDLLPTLEQLDDYFKYNIEEQIIIRCCIDGILRNHYNLNNNLLKGGFIEDLYDKRFFYSDFKDRKNINAIIKEK</sequence>
<dbReference type="RefSeq" id="WP_221826127.1">
    <property type="nucleotide sequence ID" value="NZ_JACLPZ010000023.1"/>
</dbReference>
<dbReference type="AlphaFoldDB" id="A0AAW4QY08"/>
<dbReference type="EMBL" id="JACLPZ010000023">
    <property type="protein sequence ID" value="MBY0038663.1"/>
    <property type="molecule type" value="Genomic_DNA"/>
</dbReference>
<name>A0AAW4QY08_BACCE</name>
<reference evidence="1" key="1">
    <citation type="submission" date="2020-08" db="EMBL/GenBank/DDBJ databases">
        <title>Fungal Genomes of the International Space Station.</title>
        <authorList>
            <person name="Seuylemezian A."/>
            <person name="Singh N.K."/>
            <person name="Wood J."/>
            <person name="Venkateswaran K."/>
        </authorList>
    </citation>
    <scope>NUCLEOTIDE SEQUENCE</scope>
    <source>
        <strain evidence="1">I2-B2</strain>
    </source>
</reference>
<comment type="caution">
    <text evidence="1">The sequence shown here is derived from an EMBL/GenBank/DDBJ whole genome shotgun (WGS) entry which is preliminary data.</text>
</comment>
<evidence type="ECO:0000313" key="1">
    <source>
        <dbReference type="EMBL" id="MBY0038663.1"/>
    </source>
</evidence>
<protein>
    <recommendedName>
        <fullName evidence="3">Class I SAM-dependent methyltransferase</fullName>
    </recommendedName>
</protein>
<evidence type="ECO:0000313" key="2">
    <source>
        <dbReference type="Proteomes" id="UP001197806"/>
    </source>
</evidence>
<evidence type="ECO:0008006" key="3">
    <source>
        <dbReference type="Google" id="ProtNLM"/>
    </source>
</evidence>
<gene>
    <name evidence="1" type="ORF">H7U08_19310</name>
</gene>
<dbReference type="Proteomes" id="UP001197806">
    <property type="component" value="Unassembled WGS sequence"/>
</dbReference>
<proteinExistence type="predicted"/>